<gene>
    <name evidence="4" type="ORF">CVIRNUC_001665</name>
</gene>
<proteinExistence type="predicted"/>
<reference evidence="4 5" key="1">
    <citation type="submission" date="2023-10" db="EMBL/GenBank/DDBJ databases">
        <authorList>
            <person name="Maclean D."/>
            <person name="Macfadyen A."/>
        </authorList>
    </citation>
    <scope>NUCLEOTIDE SEQUENCE [LARGE SCALE GENOMIC DNA]</scope>
</reference>
<evidence type="ECO:0000313" key="4">
    <source>
        <dbReference type="EMBL" id="CAK0746071.1"/>
    </source>
</evidence>
<keyword evidence="5" id="KW-1185">Reference proteome</keyword>
<keyword evidence="1" id="KW-0804">Transcription</keyword>
<evidence type="ECO:0000313" key="5">
    <source>
        <dbReference type="Proteomes" id="UP001314263"/>
    </source>
</evidence>
<feature type="region of interest" description="Disordered" evidence="2">
    <location>
        <begin position="112"/>
        <end position="154"/>
    </location>
</feature>
<feature type="domain" description="HTH HARE-type" evidence="3">
    <location>
        <begin position="7"/>
        <end position="80"/>
    </location>
</feature>
<evidence type="ECO:0000259" key="3">
    <source>
        <dbReference type="PROSITE" id="PS51913"/>
    </source>
</evidence>
<accession>A0AAV1HW35</accession>
<sequence>MLKGGGGIFKSAAVMVLRQDRRLLTTADITKLALERQHIKCQGRTPEATMASALYTDVKRKGNKSVFTRPQEGLFGLQEWEEQGFVPEAVPGHPQPQPLIVRGMHFEGLRRASTGGQGSAEDAEEETSELMEIQSTPPVQGGAALESPSPLLRVSNPMSEYRTQKDSALQLLGDVCLKPTLSEGSAERAAGAAAPELGVKPEVEAGPQSTFPETGQGGAGRAQPLDPGQEGLAPAGPGRPLSSPLRLDRLAMFHDMVTSPEGRARLAEVYSPGGGAGNARKRPRLELDVDEMDSVDLERVASFARYSPSTSAFLAGFLPSAQSLPGPLFTSSPPLADISPLPFATLHRPESATPHVQSSGGLPTPTMISLAFGEAEAHASAAIGAVMQQAAEQAPHSSSAARAASRLPEAAQGLPACAFAFPPLHAGRAQTAVRHERLPPPLVLPTCEDGASASQQDLQALVQQQQQQQLLLHTEASRTRAQHIGRASADASRKQRRAAQGLPPDAGVGLSTSERLQRIEAKVRQMEHTLGLDNPQVGKAWLYLSKAYQNYGAGKDAEQAKEKSEAALFRSFQCMQACSSLCTTFFDACPSADLTLPAAPTDNVDFAYLLSNMRAPPQQHQQPP</sequence>
<organism evidence="4 5">
    <name type="scientific">Coccomyxa viridis</name>
    <dbReference type="NCBI Taxonomy" id="1274662"/>
    <lineage>
        <taxon>Eukaryota</taxon>
        <taxon>Viridiplantae</taxon>
        <taxon>Chlorophyta</taxon>
        <taxon>core chlorophytes</taxon>
        <taxon>Trebouxiophyceae</taxon>
        <taxon>Trebouxiophyceae incertae sedis</taxon>
        <taxon>Coccomyxaceae</taxon>
        <taxon>Coccomyxa</taxon>
    </lineage>
</organism>
<dbReference type="InterPro" id="IPR007759">
    <property type="entry name" value="Asxl_HARE-HTH"/>
</dbReference>
<evidence type="ECO:0000256" key="2">
    <source>
        <dbReference type="SAM" id="MobiDB-lite"/>
    </source>
</evidence>
<dbReference type="PROSITE" id="PS51913">
    <property type="entry name" value="HTH_HARE"/>
    <property type="match status" value="1"/>
</dbReference>
<dbReference type="EMBL" id="CAUYUE010000002">
    <property type="protein sequence ID" value="CAK0746071.1"/>
    <property type="molecule type" value="Genomic_DNA"/>
</dbReference>
<protein>
    <recommendedName>
        <fullName evidence="3">HTH HARE-type domain-containing protein</fullName>
    </recommendedName>
</protein>
<evidence type="ECO:0000256" key="1">
    <source>
        <dbReference type="ARBA" id="ARBA00023163"/>
    </source>
</evidence>
<feature type="region of interest" description="Disordered" evidence="2">
    <location>
        <begin position="478"/>
        <end position="513"/>
    </location>
</feature>
<comment type="caution">
    <text evidence="4">The sequence shown here is derived from an EMBL/GenBank/DDBJ whole genome shotgun (WGS) entry which is preliminary data.</text>
</comment>
<dbReference type="Proteomes" id="UP001314263">
    <property type="component" value="Unassembled WGS sequence"/>
</dbReference>
<feature type="region of interest" description="Disordered" evidence="2">
    <location>
        <begin position="187"/>
        <end position="241"/>
    </location>
</feature>
<dbReference type="Pfam" id="PF05066">
    <property type="entry name" value="HARE-HTH"/>
    <property type="match status" value="1"/>
</dbReference>
<name>A0AAV1HW35_9CHLO</name>
<dbReference type="GO" id="GO:0006355">
    <property type="term" value="P:regulation of DNA-templated transcription"/>
    <property type="evidence" value="ECO:0007669"/>
    <property type="project" value="InterPro"/>
</dbReference>
<dbReference type="AlphaFoldDB" id="A0AAV1HW35"/>